<accession>F8DES7</accession>
<dbReference type="Proteomes" id="UP000006794">
    <property type="component" value="Plasmid pHALXA03"/>
</dbReference>
<name>F8DES7_HALXS</name>
<dbReference type="EMBL" id="CP002842">
    <property type="protein sequence ID" value="AEH39517.1"/>
    <property type="molecule type" value="Genomic_DNA"/>
</dbReference>
<keyword evidence="3" id="KW-1185">Reference proteome</keyword>
<organism evidence="2 3">
    <name type="scientific">Halopiger xanaduensis (strain DSM 18323 / JCM 14033 / SH-6)</name>
    <dbReference type="NCBI Taxonomy" id="797210"/>
    <lineage>
        <taxon>Archaea</taxon>
        <taxon>Methanobacteriati</taxon>
        <taxon>Methanobacteriota</taxon>
        <taxon>Stenosarchaea group</taxon>
        <taxon>Halobacteria</taxon>
        <taxon>Halobacteriales</taxon>
        <taxon>Natrialbaceae</taxon>
        <taxon>Halopiger</taxon>
    </lineage>
</organism>
<sequence>MRLYYTGASPDNLRKAREHAPSHSHGYGWTPAKMTPHDGPYFVDNGAFSDSFDPDAYYETLDRSLTEMPTSPDFFVLPDVYGDAEATIDRHLEWLWERKLPIGSGELMRYWVLQPGLPLEEQFDRIRGCQGVFVGGPKRWKRAYGDRIVELANNYDDDPTLTDGLRTHVGNPGGADGLVWAYETGFDSCDTTSIFQNGYWHYLDKLEEATQETGSPEPEPGEPGSKQATVTEWSA</sequence>
<reference evidence="3" key="1">
    <citation type="journal article" date="2012" name="Stand. Genomic Sci.">
        <title>Complete genome sequence of Halopiger xanaduensis type strain (SH-6(T)).</title>
        <authorList>
            <person name="Anderson I."/>
            <person name="Tindall B.J."/>
            <person name="Rohde M."/>
            <person name="Lucas S."/>
            <person name="Han J."/>
            <person name="Lapidus A."/>
            <person name="Cheng J.F."/>
            <person name="Goodwin L."/>
            <person name="Pitluck S."/>
            <person name="Peters L."/>
            <person name="Pati A."/>
            <person name="Mikhailova N."/>
            <person name="Pagani I."/>
            <person name="Teshima H."/>
            <person name="Han C."/>
            <person name="Tapia R."/>
            <person name="Land M."/>
            <person name="Woyke T."/>
            <person name="Klenk H.P."/>
            <person name="Kyrpides N."/>
            <person name="Ivanova N."/>
        </authorList>
    </citation>
    <scope>NUCLEOTIDE SEQUENCE [LARGE SCALE GENOMIC DNA]</scope>
    <source>
        <strain evidence="3">DSM 18323 / JCM 14033 / SH-6</strain>
        <plasmid evidence="3">Plasmid pHALXA03</plasmid>
    </source>
</reference>
<geneLocation type="plasmid" evidence="2 3">
    <name>pHALXA03</name>
</geneLocation>
<keyword evidence="2" id="KW-0614">Plasmid</keyword>
<feature type="compositionally biased region" description="Basic and acidic residues" evidence="1">
    <location>
        <begin position="12"/>
        <end position="21"/>
    </location>
</feature>
<dbReference type="AlphaFoldDB" id="F8DES7"/>
<dbReference type="RefSeq" id="WP_013876055.1">
    <property type="nucleotide sequence ID" value="NC_015659.1"/>
</dbReference>
<protein>
    <submittedName>
        <fullName evidence="2">Uncharacterized protein</fullName>
    </submittedName>
</protein>
<feature type="compositionally biased region" description="Polar residues" evidence="1">
    <location>
        <begin position="226"/>
        <end position="235"/>
    </location>
</feature>
<feature type="region of interest" description="Disordered" evidence="1">
    <location>
        <begin position="1"/>
        <end position="23"/>
    </location>
</feature>
<proteinExistence type="predicted"/>
<feature type="region of interest" description="Disordered" evidence="1">
    <location>
        <begin position="208"/>
        <end position="235"/>
    </location>
</feature>
<dbReference type="GeneID" id="10795631"/>
<dbReference type="HOGENOM" id="CLU_1178114_0_0_2"/>
<gene>
    <name evidence="2" type="ordered locus">Halxa_0277</name>
</gene>
<dbReference type="KEGG" id="hxa:Halxa_0277"/>
<evidence type="ECO:0000256" key="1">
    <source>
        <dbReference type="SAM" id="MobiDB-lite"/>
    </source>
</evidence>
<evidence type="ECO:0000313" key="3">
    <source>
        <dbReference type="Proteomes" id="UP000006794"/>
    </source>
</evidence>
<evidence type="ECO:0000313" key="2">
    <source>
        <dbReference type="EMBL" id="AEH39517.1"/>
    </source>
</evidence>